<dbReference type="CDD" id="cd02213">
    <property type="entry name" value="cupin_PMI_typeII_C"/>
    <property type="match status" value="1"/>
</dbReference>
<proteinExistence type="predicted"/>
<dbReference type="InterPro" id="IPR001538">
    <property type="entry name" value="Man6P_isomerase-2_C"/>
</dbReference>
<keyword evidence="3" id="KW-1185">Reference proteome</keyword>
<evidence type="ECO:0000313" key="2">
    <source>
        <dbReference type="EMBL" id="MEK0083346.1"/>
    </source>
</evidence>
<gene>
    <name evidence="2" type="ORF">U1T56_09280</name>
</gene>
<name>A0ABU8XQ57_9PROT</name>
<dbReference type="SUPFAM" id="SSF51182">
    <property type="entry name" value="RmlC-like cupins"/>
    <property type="match status" value="1"/>
</dbReference>
<reference evidence="2 3" key="1">
    <citation type="submission" date="2024-01" db="EMBL/GenBank/DDBJ databases">
        <title>Multi-omics insights into the function and evolution of sodium benzoate biodegradation pathways in Benzoatithermus flavus gen. nov., sp. nov. from hot spring.</title>
        <authorList>
            <person name="Hu C.-J."/>
            <person name="Li W.-J."/>
        </authorList>
    </citation>
    <scope>NUCLEOTIDE SEQUENCE [LARGE SCALE GENOMIC DNA]</scope>
    <source>
        <strain evidence="2 3">SYSU G07066</strain>
    </source>
</reference>
<dbReference type="PANTHER" id="PTHR46390">
    <property type="entry name" value="MANNOSE-1-PHOSPHATE GUANYLYLTRANSFERASE"/>
    <property type="match status" value="1"/>
</dbReference>
<dbReference type="InterPro" id="IPR014710">
    <property type="entry name" value="RmlC-like_jellyroll"/>
</dbReference>
<protein>
    <submittedName>
        <fullName evidence="2">Phosphomannose isomerase type II C-terminal cupin domain</fullName>
    </submittedName>
</protein>
<dbReference type="Pfam" id="PF01050">
    <property type="entry name" value="MannoseP_isomer"/>
    <property type="match status" value="1"/>
</dbReference>
<dbReference type="InterPro" id="IPR051161">
    <property type="entry name" value="Mannose-6P_isomerase_type2"/>
</dbReference>
<dbReference type="PANTHER" id="PTHR46390:SF1">
    <property type="entry name" value="MANNOSE-1-PHOSPHATE GUANYLYLTRANSFERASE"/>
    <property type="match status" value="1"/>
</dbReference>
<evidence type="ECO:0000313" key="3">
    <source>
        <dbReference type="Proteomes" id="UP001375743"/>
    </source>
</evidence>
<keyword evidence="2" id="KW-0413">Isomerase</keyword>
<feature type="domain" description="Mannose-6-phosphate isomerase type II C-terminal" evidence="1">
    <location>
        <begin position="14"/>
        <end position="116"/>
    </location>
</feature>
<sequence length="121" mass="14066">MAEVTYRRGDRDDRPWGRWEVLDTGDGFAVKRISVDPGAILSLQLHHHREEHWIVARGRARVTRGEEVLELDRSQSVFIPVGTAHRIENPGEEMLELIEVQIGDQLDENDIVRLEDRYGRR</sequence>
<dbReference type="EMBL" id="JBBLZC010000007">
    <property type="protein sequence ID" value="MEK0083346.1"/>
    <property type="molecule type" value="Genomic_DNA"/>
</dbReference>
<evidence type="ECO:0000259" key="1">
    <source>
        <dbReference type="Pfam" id="PF01050"/>
    </source>
</evidence>
<accession>A0ABU8XQ57</accession>
<dbReference type="GO" id="GO:0016853">
    <property type="term" value="F:isomerase activity"/>
    <property type="evidence" value="ECO:0007669"/>
    <property type="project" value="UniProtKB-KW"/>
</dbReference>
<dbReference type="Proteomes" id="UP001375743">
    <property type="component" value="Unassembled WGS sequence"/>
</dbReference>
<dbReference type="InterPro" id="IPR011051">
    <property type="entry name" value="RmlC_Cupin_sf"/>
</dbReference>
<dbReference type="Gene3D" id="2.60.120.10">
    <property type="entry name" value="Jelly Rolls"/>
    <property type="match status" value="1"/>
</dbReference>
<dbReference type="RefSeq" id="WP_418159189.1">
    <property type="nucleotide sequence ID" value="NZ_JBBLZC010000007.1"/>
</dbReference>
<organism evidence="2 3">
    <name type="scientific">Benzoatithermus flavus</name>
    <dbReference type="NCBI Taxonomy" id="3108223"/>
    <lineage>
        <taxon>Bacteria</taxon>
        <taxon>Pseudomonadati</taxon>
        <taxon>Pseudomonadota</taxon>
        <taxon>Alphaproteobacteria</taxon>
        <taxon>Geminicoccales</taxon>
        <taxon>Geminicoccaceae</taxon>
        <taxon>Benzoatithermus</taxon>
    </lineage>
</organism>
<comment type="caution">
    <text evidence="2">The sequence shown here is derived from an EMBL/GenBank/DDBJ whole genome shotgun (WGS) entry which is preliminary data.</text>
</comment>